<dbReference type="Proteomes" id="UP000294894">
    <property type="component" value="Chromosome"/>
</dbReference>
<feature type="domain" description="Peptidase S55" evidence="2">
    <location>
        <begin position="1"/>
        <end position="159"/>
    </location>
</feature>
<keyword evidence="4" id="KW-1185">Reference proteome</keyword>
<name>A0A4P7GHR8_9ACTN</name>
<dbReference type="PROSITE" id="PS51494">
    <property type="entry name" value="SPOIVB"/>
    <property type="match status" value="1"/>
</dbReference>
<organism evidence="3 4">
    <name type="scientific">Nocardioides euryhalodurans</name>
    <dbReference type="NCBI Taxonomy" id="2518370"/>
    <lineage>
        <taxon>Bacteria</taxon>
        <taxon>Bacillati</taxon>
        <taxon>Actinomycetota</taxon>
        <taxon>Actinomycetes</taxon>
        <taxon>Propionibacteriales</taxon>
        <taxon>Nocardioidaceae</taxon>
        <taxon>Nocardioides</taxon>
    </lineage>
</organism>
<evidence type="ECO:0000313" key="3">
    <source>
        <dbReference type="EMBL" id="QBR91227.1"/>
    </source>
</evidence>
<evidence type="ECO:0000313" key="4">
    <source>
        <dbReference type="Proteomes" id="UP000294894"/>
    </source>
</evidence>
<evidence type="ECO:0000256" key="1">
    <source>
        <dbReference type="SAM" id="SignalP"/>
    </source>
</evidence>
<reference evidence="3 4" key="1">
    <citation type="submission" date="2019-03" db="EMBL/GenBank/DDBJ databases">
        <title>Three New Species of Nocardioides, Nocardioides euryhalodurans sp. nov., Nocardioides seonyuensis sp. nov. and Nocardioides eburneoflavus sp. nov., Iolated from Soil.</title>
        <authorList>
            <person name="Roh S.G."/>
            <person name="Lee C."/>
            <person name="Kim M.-K."/>
            <person name="Kim S.B."/>
        </authorList>
    </citation>
    <scope>NUCLEOTIDE SEQUENCE [LARGE SCALE GENOMIC DNA]</scope>
    <source>
        <strain evidence="3 4">MMS17-SY117</strain>
    </source>
</reference>
<evidence type="ECO:0000259" key="2">
    <source>
        <dbReference type="PROSITE" id="PS51494"/>
    </source>
</evidence>
<dbReference type="AlphaFoldDB" id="A0A4P7GHR8"/>
<dbReference type="OrthoDB" id="9765242at2"/>
<gene>
    <name evidence="3" type="ORF">EXE57_02280</name>
</gene>
<sequence>MKTKSARSRGAAAIVASMALLGSGAAITASPAQSVPPAEDCATAFPVADITDGMLVDGLTVTDGVDPEAFTGEVLGVLTDGIAPGVDMIIADMESSEIDRVGIWQGMSGSPVYTEDGQLLGAVAYGLSWGPSSVAGITPYEQMDDYLPGQPATAKVAIGAPMAREIAASTDVTARQASNGLTRLRVPMTISGIDSARLKQLRQDRKWITRQGRAGSLVGSAAGSMAAEPADVKDGGNLGAAISYGTITAGGVGTVTDRCADDVVGFGHPMMFSGGTSLGLMPADALYIQEDSLGAGFKVANLGEPAGTITQDRLTGITGAIGATPAEVDVSSTVSYGSRERDALSHSLSQDWNADVTAMQLLSLHDVTIDAIQPGSEVAGITLTGTADGQAFTIDWSDRFTSDYDIAYESLWSMADLVWMLSRMEGVQLATIDTTGEVDDSTDTLRVAQVQQKRRGHWVTVNRRTPAIGSPGDLMTLRTRLAGPDGDTWLPQTVRVPRKAGGEGYLEVEGGSYTWNEGLYEAETVTEVQEALASDVRNDEVRASVTFWQRRGQVRAESVSDPQALVVVGQRRAPLIVRR</sequence>
<dbReference type="EMBL" id="CP038267">
    <property type="protein sequence ID" value="QBR91227.1"/>
    <property type="molecule type" value="Genomic_DNA"/>
</dbReference>
<accession>A0A4P7GHR8</accession>
<keyword evidence="1" id="KW-0732">Signal</keyword>
<feature type="signal peptide" evidence="1">
    <location>
        <begin position="1"/>
        <end position="28"/>
    </location>
</feature>
<protein>
    <recommendedName>
        <fullName evidence="2">Peptidase S55 domain-containing protein</fullName>
    </recommendedName>
</protein>
<dbReference type="InterPro" id="IPR009003">
    <property type="entry name" value="Peptidase_S1_PA"/>
</dbReference>
<dbReference type="InterPro" id="IPR008763">
    <property type="entry name" value="Peptidase_S55"/>
</dbReference>
<dbReference type="RefSeq" id="WP_135073625.1">
    <property type="nucleotide sequence ID" value="NZ_CP038267.1"/>
</dbReference>
<dbReference type="SUPFAM" id="SSF50494">
    <property type="entry name" value="Trypsin-like serine proteases"/>
    <property type="match status" value="1"/>
</dbReference>
<dbReference type="KEGG" id="noy:EXE57_02280"/>
<feature type="chain" id="PRO_5039018550" description="Peptidase S55 domain-containing protein" evidence="1">
    <location>
        <begin position="29"/>
        <end position="579"/>
    </location>
</feature>
<proteinExistence type="predicted"/>